<dbReference type="AlphaFoldDB" id="A0A841JHF4"/>
<keyword evidence="1" id="KW-0521">NADP</keyword>
<dbReference type="InterPro" id="IPR051603">
    <property type="entry name" value="Zinc-ADH_QOR/CCCR"/>
</dbReference>
<evidence type="ECO:0000256" key="1">
    <source>
        <dbReference type="ARBA" id="ARBA00022857"/>
    </source>
</evidence>
<organism evidence="3 4">
    <name type="scientific">Mucilaginibacter lappiensis</name>
    <dbReference type="NCBI Taxonomy" id="354630"/>
    <lineage>
        <taxon>Bacteria</taxon>
        <taxon>Pseudomonadati</taxon>
        <taxon>Bacteroidota</taxon>
        <taxon>Sphingobacteriia</taxon>
        <taxon>Sphingobacteriales</taxon>
        <taxon>Sphingobacteriaceae</taxon>
        <taxon>Mucilaginibacter</taxon>
    </lineage>
</organism>
<dbReference type="PANTHER" id="PTHR44154">
    <property type="entry name" value="QUINONE OXIDOREDUCTASE"/>
    <property type="match status" value="1"/>
</dbReference>
<feature type="domain" description="Alcohol dehydrogenase-like N-terminal" evidence="2">
    <location>
        <begin position="27"/>
        <end position="90"/>
    </location>
</feature>
<reference evidence="3 4" key="1">
    <citation type="submission" date="2020-08" db="EMBL/GenBank/DDBJ databases">
        <title>Genomic Encyclopedia of Type Strains, Phase IV (KMG-V): Genome sequencing to study the core and pangenomes of soil and plant-associated prokaryotes.</title>
        <authorList>
            <person name="Whitman W."/>
        </authorList>
    </citation>
    <scope>NUCLEOTIDE SEQUENCE [LARGE SCALE GENOMIC DNA]</scope>
    <source>
        <strain evidence="3 4">MP601</strain>
    </source>
</reference>
<name>A0A841JHF4_9SPHI</name>
<evidence type="ECO:0000259" key="2">
    <source>
        <dbReference type="Pfam" id="PF08240"/>
    </source>
</evidence>
<dbReference type="Gene3D" id="3.90.180.10">
    <property type="entry name" value="Medium-chain alcohol dehydrogenases, catalytic domain"/>
    <property type="match status" value="1"/>
</dbReference>
<dbReference type="EMBL" id="JACHCA010000016">
    <property type="protein sequence ID" value="MBB6130603.1"/>
    <property type="molecule type" value="Genomic_DNA"/>
</dbReference>
<proteinExistence type="predicted"/>
<dbReference type="RefSeq" id="WP_260170968.1">
    <property type="nucleotide sequence ID" value="NZ_JACHCA010000016.1"/>
</dbReference>
<accession>A0A841JHF4</accession>
<dbReference type="SUPFAM" id="SSF50129">
    <property type="entry name" value="GroES-like"/>
    <property type="match status" value="1"/>
</dbReference>
<sequence length="129" mass="14375">MKEIRIYEFGGPEVMKIVEVEIPVPQADEILVKMFASGINPADYVVRQGGNEILKPFLKLPLGLGLDGAGTIEEIGSEVTGLKKGDHLQVNMEKILQNRWVMLTKKSVALISLKGHLLVQMQWIKQIKP</sequence>
<evidence type="ECO:0000313" key="3">
    <source>
        <dbReference type="EMBL" id="MBB6130603.1"/>
    </source>
</evidence>
<dbReference type="InterPro" id="IPR013154">
    <property type="entry name" value="ADH-like_N"/>
</dbReference>
<gene>
    <name evidence="3" type="ORF">HDF22_004746</name>
</gene>
<dbReference type="InterPro" id="IPR011032">
    <property type="entry name" value="GroES-like_sf"/>
</dbReference>
<dbReference type="Pfam" id="PF08240">
    <property type="entry name" value="ADH_N"/>
    <property type="match status" value="1"/>
</dbReference>
<comment type="caution">
    <text evidence="3">The sequence shown here is derived from an EMBL/GenBank/DDBJ whole genome shotgun (WGS) entry which is preliminary data.</text>
</comment>
<dbReference type="Proteomes" id="UP000548326">
    <property type="component" value="Unassembled WGS sequence"/>
</dbReference>
<dbReference type="PANTHER" id="PTHR44154:SF1">
    <property type="entry name" value="QUINONE OXIDOREDUCTASE"/>
    <property type="match status" value="1"/>
</dbReference>
<protein>
    <submittedName>
        <fullName evidence="3">NADPH:quinone reductase-like Zn-dependent oxidoreductase</fullName>
    </submittedName>
</protein>
<evidence type="ECO:0000313" key="4">
    <source>
        <dbReference type="Proteomes" id="UP000548326"/>
    </source>
</evidence>